<evidence type="ECO:0000313" key="2">
    <source>
        <dbReference type="Proteomes" id="UP000770717"/>
    </source>
</evidence>
<keyword evidence="2" id="KW-1185">Reference proteome</keyword>
<dbReference type="GO" id="GO:0008017">
    <property type="term" value="F:microtubule binding"/>
    <property type="evidence" value="ECO:0007669"/>
    <property type="project" value="TreeGrafter"/>
</dbReference>
<evidence type="ECO:0000313" key="1">
    <source>
        <dbReference type="EMBL" id="KAG9460780.1"/>
    </source>
</evidence>
<dbReference type="PANTHER" id="PTHR16151:SF2">
    <property type="entry name" value="HAUS AUGMIN-LIKE COMPLEX SUBUNIT 6"/>
    <property type="match status" value="1"/>
</dbReference>
<comment type="caution">
    <text evidence="1">The sequence shown here is derived from an EMBL/GenBank/DDBJ whole genome shotgun (WGS) entry which is preliminary data.</text>
</comment>
<dbReference type="GO" id="GO:0070652">
    <property type="term" value="C:HAUS complex"/>
    <property type="evidence" value="ECO:0007669"/>
    <property type="project" value="InterPro"/>
</dbReference>
<dbReference type="PANTHER" id="PTHR16151">
    <property type="entry name" value="HAUS AUGMIN-LIKE COMPLEX SUBUNIT 6"/>
    <property type="match status" value="1"/>
</dbReference>
<gene>
    <name evidence="1" type="ORF">GDO78_019610</name>
</gene>
<dbReference type="Proteomes" id="UP000770717">
    <property type="component" value="Unassembled WGS sequence"/>
</dbReference>
<proteinExistence type="predicted"/>
<protein>
    <submittedName>
        <fullName evidence="1">Uncharacterized protein</fullName>
    </submittedName>
</protein>
<dbReference type="AlphaFoldDB" id="A0A8J6E315"/>
<dbReference type="OrthoDB" id="5575722at2759"/>
<dbReference type="GO" id="GO:1990498">
    <property type="term" value="C:mitotic spindle microtubule"/>
    <property type="evidence" value="ECO:0007669"/>
    <property type="project" value="TreeGrafter"/>
</dbReference>
<dbReference type="InterPro" id="IPR026797">
    <property type="entry name" value="HAUS_6"/>
</dbReference>
<reference evidence="1" key="1">
    <citation type="thesis" date="2020" institute="ProQuest LLC" country="789 East Eisenhower Parkway, Ann Arbor, MI, USA">
        <title>Comparative Genomics and Chromosome Evolution.</title>
        <authorList>
            <person name="Mudd A.B."/>
        </authorList>
    </citation>
    <scope>NUCLEOTIDE SEQUENCE</scope>
    <source>
        <strain evidence="1">HN-11 Male</strain>
        <tissue evidence="1">Kidney and liver</tissue>
    </source>
</reference>
<organism evidence="1 2">
    <name type="scientific">Eleutherodactylus coqui</name>
    <name type="common">Puerto Rican coqui</name>
    <dbReference type="NCBI Taxonomy" id="57060"/>
    <lineage>
        <taxon>Eukaryota</taxon>
        <taxon>Metazoa</taxon>
        <taxon>Chordata</taxon>
        <taxon>Craniata</taxon>
        <taxon>Vertebrata</taxon>
        <taxon>Euteleostomi</taxon>
        <taxon>Amphibia</taxon>
        <taxon>Batrachia</taxon>
        <taxon>Anura</taxon>
        <taxon>Neobatrachia</taxon>
        <taxon>Hyloidea</taxon>
        <taxon>Eleutherodactylidae</taxon>
        <taxon>Eleutherodactylinae</taxon>
        <taxon>Eleutherodactylus</taxon>
        <taxon>Eleutherodactylus</taxon>
    </lineage>
</organism>
<dbReference type="EMBL" id="WNTK01041105">
    <property type="protein sequence ID" value="KAG9460780.1"/>
    <property type="molecule type" value="Genomic_DNA"/>
</dbReference>
<name>A0A8J6E315_ELECQ</name>
<accession>A0A8J6E315</accession>
<dbReference type="GO" id="GO:0051225">
    <property type="term" value="P:spindle assembly"/>
    <property type="evidence" value="ECO:0007669"/>
    <property type="project" value="InterPro"/>
</dbReference>
<sequence>MREIVTDRYGADTFVLGWSVGYKMEYYVVSLLILKYCRQKIQREDIVCINNSIADKERDWERKWKRILGQSPFSIFKGLNSVLELQPPLAPLSFEPATDEDLRNSVFSQYQVSLPGKKSLFTCGGYGG</sequence>